<evidence type="ECO:0000313" key="2">
    <source>
        <dbReference type="EMBL" id="AXK37242.1"/>
    </source>
</evidence>
<sequence>MCRTPLTDQYGRGVLHGELGIGSFEAYLAAVAGAHGGTPPRGSSHFDSGLGRDLRRWCPPLLGLPAHCPPVHYLARRRELGAYAATRALLRGSGIGAFVTDTSAAPAGVAGTNVMPVGAPAGTRDVPMTPAELGLAALGRAREAVSLRELAAQVADTSGSVNAFLGNVAEALHTASHAVAFVSGGAFHEGSAPTPYEVRRAAGRWLRARAARTADPDPDRTGTAPTRGTPAPYGQCAPYGPHAPVPDEPALVRHLLWAALTTGRPVQLHCADPARLRPFLYATGGLGARIVLLPRAPHHRTGAQLAAEFPHVYADAGPWPEQTLAEAPSGKLLFSSDAWALPELYVVAARRFVARTERLLARWTESGACSHAEAVRIARQLAHGNARHVYGLEPAPGGEAARPYPLEAATG</sequence>
<dbReference type="GO" id="GO:0016787">
    <property type="term" value="F:hydrolase activity"/>
    <property type="evidence" value="ECO:0007669"/>
    <property type="project" value="UniProtKB-KW"/>
</dbReference>
<name>A0A345Y026_9ACTN</name>
<accession>A0A345Y026</accession>
<evidence type="ECO:0000256" key="1">
    <source>
        <dbReference type="SAM" id="MobiDB-lite"/>
    </source>
</evidence>
<organism evidence="2 3">
    <name type="scientific">Streptomyces armeniacus</name>
    <dbReference type="NCBI Taxonomy" id="83291"/>
    <lineage>
        <taxon>Bacteria</taxon>
        <taxon>Bacillati</taxon>
        <taxon>Actinomycetota</taxon>
        <taxon>Actinomycetes</taxon>
        <taxon>Kitasatosporales</taxon>
        <taxon>Streptomycetaceae</taxon>
        <taxon>Streptomyces</taxon>
    </lineage>
</organism>
<dbReference type="AlphaFoldDB" id="A0A345Y026"/>
<feature type="region of interest" description="Disordered" evidence="1">
    <location>
        <begin position="209"/>
        <end position="231"/>
    </location>
</feature>
<dbReference type="Gene3D" id="3.20.20.140">
    <property type="entry name" value="Metal-dependent hydrolases"/>
    <property type="match status" value="1"/>
</dbReference>
<evidence type="ECO:0000313" key="3">
    <source>
        <dbReference type="Proteomes" id="UP000254425"/>
    </source>
</evidence>
<keyword evidence="2" id="KW-0378">Hydrolase</keyword>
<keyword evidence="3" id="KW-1185">Reference proteome</keyword>
<dbReference type="Proteomes" id="UP000254425">
    <property type="component" value="Chromosome"/>
</dbReference>
<feature type="compositionally biased region" description="Low complexity" evidence="1">
    <location>
        <begin position="221"/>
        <end position="231"/>
    </location>
</feature>
<reference evidence="2 3" key="1">
    <citation type="submission" date="2018-07" db="EMBL/GenBank/DDBJ databases">
        <title>Draft genome of the type strain Streptomyces armeniacus ATCC 15676.</title>
        <authorList>
            <person name="Labana P."/>
            <person name="Gosse J.T."/>
            <person name="Boddy C.N."/>
        </authorList>
    </citation>
    <scope>NUCLEOTIDE SEQUENCE [LARGE SCALE GENOMIC DNA]</scope>
    <source>
        <strain evidence="2 3">ATCC 15676</strain>
    </source>
</reference>
<dbReference type="KEGG" id="sarm:DVA86_10445"/>
<dbReference type="EMBL" id="CP031320">
    <property type="protein sequence ID" value="AXK37242.1"/>
    <property type="molecule type" value="Genomic_DNA"/>
</dbReference>
<dbReference type="PANTHER" id="PTHR43383">
    <property type="entry name" value="NODULIN 6"/>
    <property type="match status" value="1"/>
</dbReference>
<protein>
    <submittedName>
        <fullName evidence="2">Amidohydrolase</fullName>
    </submittedName>
</protein>
<gene>
    <name evidence="2" type="ORF">DVA86_10445</name>
</gene>
<dbReference type="PANTHER" id="PTHR43383:SF2">
    <property type="entry name" value="AMIDOHYDROLASE 2 FAMILY PROTEIN"/>
    <property type="match status" value="1"/>
</dbReference>
<proteinExistence type="predicted"/>